<evidence type="ECO:0000313" key="1">
    <source>
        <dbReference type="EMBL" id="RLO03384.1"/>
    </source>
</evidence>
<dbReference type="EMBL" id="QUTI01031102">
    <property type="protein sequence ID" value="RLO03384.1"/>
    <property type="molecule type" value="Genomic_DNA"/>
</dbReference>
<gene>
    <name evidence="1" type="ORF">DYB28_012912</name>
</gene>
<dbReference type="Proteomes" id="UP000275652">
    <property type="component" value="Unassembled WGS sequence"/>
</dbReference>
<name>A0A9X8H6U1_APHAT</name>
<accession>A0A9X8H6U1</accession>
<protein>
    <submittedName>
        <fullName evidence="1">Uncharacterized protein</fullName>
    </submittedName>
</protein>
<evidence type="ECO:0000313" key="2">
    <source>
        <dbReference type="Proteomes" id="UP000275652"/>
    </source>
</evidence>
<proteinExistence type="predicted"/>
<comment type="caution">
    <text evidence="1">The sequence shown here is derived from an EMBL/GenBank/DDBJ whole genome shotgun (WGS) entry which is preliminary data.</text>
</comment>
<reference evidence="1 2" key="1">
    <citation type="journal article" date="2018" name="J. Invertebr. Pathol.">
        <title>New genotyping method for the causative agent of crayfish plague (Aphanomyces astaci) based on whole genome data.</title>
        <authorList>
            <person name="Minardi D."/>
            <person name="Studholme D.J."/>
            <person name="van der Giezen M."/>
            <person name="Pretto T."/>
            <person name="Oidtmann B."/>
        </authorList>
    </citation>
    <scope>NUCLEOTIDE SEQUENCE [LARGE SCALE GENOMIC DNA]</scope>
    <source>
        <strain evidence="1 2">KB13</strain>
    </source>
</reference>
<sequence>MFKRGVRHARAESCLEHTDRELNSIADCMKLLRAREVRLDEITGKLQTYAKPLLGLYVGVVSYNSLTLEQPVVSSVRHFGTVSAQPPLKQPRMGFLTADNSNLDILGRAKFSFHLAGANV</sequence>
<dbReference type="AlphaFoldDB" id="A0A9X8H6U1"/>
<organism evidence="1 2">
    <name type="scientific">Aphanomyces astaci</name>
    <name type="common">Crayfish plague agent</name>
    <dbReference type="NCBI Taxonomy" id="112090"/>
    <lineage>
        <taxon>Eukaryota</taxon>
        <taxon>Sar</taxon>
        <taxon>Stramenopiles</taxon>
        <taxon>Oomycota</taxon>
        <taxon>Saprolegniomycetes</taxon>
        <taxon>Saprolegniales</taxon>
        <taxon>Verrucalvaceae</taxon>
        <taxon>Aphanomyces</taxon>
    </lineage>
</organism>